<keyword evidence="3" id="KW-1185">Reference proteome</keyword>
<feature type="region of interest" description="Disordered" evidence="1">
    <location>
        <begin position="136"/>
        <end position="164"/>
    </location>
</feature>
<feature type="compositionally biased region" description="Low complexity" evidence="1">
    <location>
        <begin position="423"/>
        <end position="440"/>
    </location>
</feature>
<feature type="region of interest" description="Disordered" evidence="1">
    <location>
        <begin position="188"/>
        <end position="214"/>
    </location>
</feature>
<feature type="compositionally biased region" description="Polar residues" evidence="1">
    <location>
        <begin position="137"/>
        <end position="147"/>
    </location>
</feature>
<feature type="compositionally biased region" description="Basic and acidic residues" evidence="1">
    <location>
        <begin position="188"/>
        <end position="202"/>
    </location>
</feature>
<evidence type="ECO:0000313" key="2">
    <source>
        <dbReference type="EMBL" id="OCF34210.1"/>
    </source>
</evidence>
<dbReference type="AlphaFoldDB" id="A0A1B9GT14"/>
<feature type="compositionally biased region" description="Low complexity" evidence="1">
    <location>
        <begin position="281"/>
        <end position="290"/>
    </location>
</feature>
<feature type="region of interest" description="Disordered" evidence="1">
    <location>
        <begin position="281"/>
        <end position="395"/>
    </location>
</feature>
<sequence length="510" mass="54571">MAAASRKPVMHLALPSRIGMVRTDSDDSAPATPGPHTPLPYEFGGFFNPIASVSLDEAEAEAGSSIGVGTKRGRDEEDEKRIEADWTDEEVDVIHSTLLHPFRPVSAPYPPGQLPPAHIIDELTNQIVNYAFKTRSPHSIHNQTSSPCEGDGEDHDQDQWRPSSWTRSFDATRKKVFEIALARSRFGHDAEERKMSREERQQQQHRPGLRRVDSMDFLDQAEGAEKPVDSIGKALRLSTCLQNSAKQEPLLLSLSRSTSVGSGLSIEPLCAGPSLPAAPAAITLTPASPTGPSQPPLRRKSSFRSSGSKPLRPSSLLQRGRSFTAEDLRAEAEAEDIGSSSKSGPISTCSQTILNDTPVTSPLSLTTRPLPLVHTTSARLTRSQSSSSTLDPQPHAIRDAFLSTPIPSTTDRSVLAMPLPIESSQSSSTAAKSASSKTSSGWSDSEDEAPSQPRKIKKLRQTTKTAAAAPISAGVGAGLRAPALSADAESMLAAGGLRSPFEEKDQPTFA</sequence>
<dbReference type="Proteomes" id="UP000092666">
    <property type="component" value="Unassembled WGS sequence"/>
</dbReference>
<reference evidence="3" key="2">
    <citation type="submission" date="2013-12" db="EMBL/GenBank/DDBJ databases">
        <title>Evolution of pathogenesis and genome organization in the Tremellales.</title>
        <authorList>
            <person name="Cuomo C."/>
            <person name="Litvintseva A."/>
            <person name="Heitman J."/>
            <person name="Chen Y."/>
            <person name="Sun S."/>
            <person name="Springer D."/>
            <person name="Dromer F."/>
            <person name="Young S."/>
            <person name="Zeng Q."/>
            <person name="Chapman S."/>
            <person name="Gujja S."/>
            <person name="Saif S."/>
            <person name="Birren B."/>
        </authorList>
    </citation>
    <scope>NUCLEOTIDE SEQUENCE [LARGE SCALE GENOMIC DNA]</scope>
    <source>
        <strain evidence="3">BCC8398</strain>
    </source>
</reference>
<reference evidence="2 3" key="1">
    <citation type="submission" date="2013-07" db="EMBL/GenBank/DDBJ databases">
        <title>The Genome Sequence of Cryptococcus heveanensis BCC8398.</title>
        <authorList>
            <consortium name="The Broad Institute Genome Sequencing Platform"/>
            <person name="Cuomo C."/>
            <person name="Litvintseva A."/>
            <person name="Chen Y."/>
            <person name="Heitman J."/>
            <person name="Sun S."/>
            <person name="Springer D."/>
            <person name="Dromer F."/>
            <person name="Young S.K."/>
            <person name="Zeng Q."/>
            <person name="Gargeya S."/>
            <person name="Fitzgerald M."/>
            <person name="Abouelleil A."/>
            <person name="Alvarado L."/>
            <person name="Berlin A.M."/>
            <person name="Chapman S.B."/>
            <person name="Dewar J."/>
            <person name="Goldberg J."/>
            <person name="Griggs A."/>
            <person name="Gujja S."/>
            <person name="Hansen M."/>
            <person name="Howarth C."/>
            <person name="Imamovic A."/>
            <person name="Larimer J."/>
            <person name="McCowan C."/>
            <person name="Murphy C."/>
            <person name="Pearson M."/>
            <person name="Priest M."/>
            <person name="Roberts A."/>
            <person name="Saif S."/>
            <person name="Shea T."/>
            <person name="Sykes S."/>
            <person name="Wortman J."/>
            <person name="Nusbaum C."/>
            <person name="Birren B."/>
        </authorList>
    </citation>
    <scope>NUCLEOTIDE SEQUENCE [LARGE SCALE GENOMIC DNA]</scope>
    <source>
        <strain evidence="2 3">BCC8398</strain>
    </source>
</reference>
<protein>
    <submittedName>
        <fullName evidence="2">Uncharacterized protein</fullName>
    </submittedName>
</protein>
<name>A0A1B9GT14_9TREE</name>
<feature type="compositionally biased region" description="Polar residues" evidence="1">
    <location>
        <begin position="338"/>
        <end position="355"/>
    </location>
</feature>
<dbReference type="EMBL" id="KI669501">
    <property type="protein sequence ID" value="OCF34210.1"/>
    <property type="molecule type" value="Genomic_DNA"/>
</dbReference>
<feature type="region of interest" description="Disordered" evidence="1">
    <location>
        <begin position="58"/>
        <end position="79"/>
    </location>
</feature>
<feature type="region of interest" description="Disordered" evidence="1">
    <location>
        <begin position="420"/>
        <end position="477"/>
    </location>
</feature>
<organism evidence="2 3">
    <name type="scientific">Kwoniella heveanensis BCC8398</name>
    <dbReference type="NCBI Taxonomy" id="1296120"/>
    <lineage>
        <taxon>Eukaryota</taxon>
        <taxon>Fungi</taxon>
        <taxon>Dikarya</taxon>
        <taxon>Basidiomycota</taxon>
        <taxon>Agaricomycotina</taxon>
        <taxon>Tremellomycetes</taxon>
        <taxon>Tremellales</taxon>
        <taxon>Cryptococcaceae</taxon>
        <taxon>Kwoniella</taxon>
    </lineage>
</organism>
<feature type="region of interest" description="Disordered" evidence="1">
    <location>
        <begin position="21"/>
        <end position="40"/>
    </location>
</feature>
<proteinExistence type="predicted"/>
<gene>
    <name evidence="2" type="ORF">I316_04160</name>
</gene>
<evidence type="ECO:0000256" key="1">
    <source>
        <dbReference type="SAM" id="MobiDB-lite"/>
    </source>
</evidence>
<feature type="compositionally biased region" description="Low complexity" evidence="1">
    <location>
        <begin position="357"/>
        <end position="390"/>
    </location>
</feature>
<accession>A0A1B9GT14</accession>
<evidence type="ECO:0000313" key="3">
    <source>
        <dbReference type="Proteomes" id="UP000092666"/>
    </source>
</evidence>
<dbReference type="OrthoDB" id="2571862at2759"/>